<dbReference type="Proteomes" id="UP000236248">
    <property type="component" value="Chromosome NCAV"/>
</dbReference>
<evidence type="ECO:0000313" key="2">
    <source>
        <dbReference type="Proteomes" id="UP000236248"/>
    </source>
</evidence>
<organism evidence="1 2">
    <name type="scientific">Candidatus Nitrosocaldus cavascurensis</name>
    <dbReference type="NCBI Taxonomy" id="2058097"/>
    <lineage>
        <taxon>Archaea</taxon>
        <taxon>Nitrososphaerota</taxon>
        <taxon>Nitrososphaeria</taxon>
        <taxon>Candidatus Nitrosocaldales</taxon>
        <taxon>Candidatus Nitrosocaldaceae</taxon>
        <taxon>Candidatus Nitrosocaldus</taxon>
    </lineage>
</organism>
<keyword evidence="2" id="KW-1185">Reference proteome</keyword>
<dbReference type="EMBL" id="LT981265">
    <property type="protein sequence ID" value="SPC33884.1"/>
    <property type="molecule type" value="Genomic_DNA"/>
</dbReference>
<gene>
    <name evidence="1" type="ORF">NCAV_0703</name>
</gene>
<dbReference type="KEGG" id="ncv:NCAV_0703"/>
<dbReference type="AlphaFoldDB" id="A0A2K5AQJ5"/>
<accession>A0A2K5AQJ5</accession>
<proteinExistence type="predicted"/>
<protein>
    <submittedName>
        <fullName evidence="1">Uncharacterized protein</fullName>
    </submittedName>
</protein>
<evidence type="ECO:0000313" key="1">
    <source>
        <dbReference type="EMBL" id="SPC33884.1"/>
    </source>
</evidence>
<reference evidence="2" key="1">
    <citation type="submission" date="2018-01" db="EMBL/GenBank/DDBJ databases">
        <authorList>
            <person name="Kerou L M."/>
        </authorList>
    </citation>
    <scope>NUCLEOTIDE SEQUENCE [LARGE SCALE GENOMIC DNA]</scope>
    <source>
        <strain evidence="2">SCU2</strain>
    </source>
</reference>
<name>A0A2K5AQJ5_9ARCH</name>
<sequence length="510" mass="56795">MYGWVNKDMLKAGQVLKIEGIAVYAGYSLNGYYFTYEALQNININVPLYVEHVYDRQVGEVRLFTSDDGSYLAYEGTVWLGSLTEQEVSNLKAGLYRVSIGVEVHEYYVSQHVNGENVEEFILIHSIKPFELSLVENPAFPLTTLYMQNAKKVKVNADEIKEDILILRNKMTDAVQRAGAINIIPTITKHDSKTVDKGDINRDMTEDKPVISTNSDVDNVLESLNAFVSRQRGHIKFTINTIDASPFETRSEMGIVPKPRHISANLEEFLARGRVEGKNATWIVVPVVDWETFIDGTTPADATQNITEVTAPVSYKGYRQSVTDLAKVASPVDLVGELVTLERDMIAYEIDKAIFDQRGEITTSPLDATSTLDPSTVLTAIRQIRATGNMNDLILLCPPKVFHDLMGSPEISNFIEYGEGNTLSARDGINEFFIYGVRVRMTSKEITETVGNSSKLVSIMFPAGAIGVAIGNLEVEIFRDGNALKDVITIKRPFALKYLLPDQCIKIRSD</sequence>